<proteinExistence type="predicted"/>
<name>A0ABZ0CUZ9_9BURK</name>
<evidence type="ECO:0000256" key="6">
    <source>
        <dbReference type="SAM" id="Phobius"/>
    </source>
</evidence>
<keyword evidence="2" id="KW-1003">Cell membrane</keyword>
<dbReference type="EMBL" id="CP136336">
    <property type="protein sequence ID" value="WOB08346.1"/>
    <property type="molecule type" value="Genomic_DNA"/>
</dbReference>
<dbReference type="PANTHER" id="PTHR39087:SF2">
    <property type="entry name" value="UPF0104 MEMBRANE PROTEIN MJ1595"/>
    <property type="match status" value="1"/>
</dbReference>
<organism evidence="7 8">
    <name type="scientific">Piscinibacter gummiphilus</name>
    <dbReference type="NCBI Taxonomy" id="946333"/>
    <lineage>
        <taxon>Bacteria</taxon>
        <taxon>Pseudomonadati</taxon>
        <taxon>Pseudomonadota</taxon>
        <taxon>Betaproteobacteria</taxon>
        <taxon>Burkholderiales</taxon>
        <taxon>Sphaerotilaceae</taxon>
        <taxon>Piscinibacter</taxon>
    </lineage>
</organism>
<evidence type="ECO:0000256" key="5">
    <source>
        <dbReference type="ARBA" id="ARBA00023136"/>
    </source>
</evidence>
<dbReference type="Pfam" id="PF03706">
    <property type="entry name" value="LPG_synthase_TM"/>
    <property type="match status" value="1"/>
</dbReference>
<feature type="transmembrane region" description="Helical" evidence="6">
    <location>
        <begin position="291"/>
        <end position="317"/>
    </location>
</feature>
<reference evidence="7 8" key="1">
    <citation type="submission" date="2023-10" db="EMBL/GenBank/DDBJ databases">
        <title>Bacteria for the degradation of biodegradable plastic PBAT(Polybutylene adipate terephthalate).</title>
        <authorList>
            <person name="Weon H.-Y."/>
            <person name="Yeon J."/>
        </authorList>
    </citation>
    <scope>NUCLEOTIDE SEQUENCE [LARGE SCALE GENOMIC DNA]</scope>
    <source>
        <strain evidence="7 8">SBD 7-3</strain>
    </source>
</reference>
<feature type="transmembrane region" description="Helical" evidence="6">
    <location>
        <begin position="25"/>
        <end position="46"/>
    </location>
</feature>
<dbReference type="Proteomes" id="UP001303946">
    <property type="component" value="Chromosome"/>
</dbReference>
<keyword evidence="4 6" id="KW-1133">Transmembrane helix</keyword>
<dbReference type="PANTHER" id="PTHR39087">
    <property type="entry name" value="UPF0104 MEMBRANE PROTEIN MJ1595"/>
    <property type="match status" value="1"/>
</dbReference>
<dbReference type="InterPro" id="IPR022791">
    <property type="entry name" value="L-PG_synthase/AglD"/>
</dbReference>
<evidence type="ECO:0000256" key="4">
    <source>
        <dbReference type="ARBA" id="ARBA00022989"/>
    </source>
</evidence>
<feature type="transmembrane region" description="Helical" evidence="6">
    <location>
        <begin position="100"/>
        <end position="123"/>
    </location>
</feature>
<keyword evidence="3 6" id="KW-0812">Transmembrane</keyword>
<evidence type="ECO:0000256" key="2">
    <source>
        <dbReference type="ARBA" id="ARBA00022475"/>
    </source>
</evidence>
<feature type="transmembrane region" description="Helical" evidence="6">
    <location>
        <begin position="220"/>
        <end position="242"/>
    </location>
</feature>
<gene>
    <name evidence="7" type="ORF">RXV79_26035</name>
</gene>
<keyword evidence="5 6" id="KW-0472">Membrane</keyword>
<comment type="subcellular location">
    <subcellularLocation>
        <location evidence="1">Cell membrane</location>
        <topology evidence="1">Multi-pass membrane protein</topology>
    </subcellularLocation>
</comment>
<feature type="transmembrane region" description="Helical" evidence="6">
    <location>
        <begin position="144"/>
        <end position="166"/>
    </location>
</feature>
<feature type="transmembrane region" description="Helical" evidence="6">
    <location>
        <begin position="58"/>
        <end position="80"/>
    </location>
</feature>
<evidence type="ECO:0000256" key="3">
    <source>
        <dbReference type="ARBA" id="ARBA00022692"/>
    </source>
</evidence>
<evidence type="ECO:0000256" key="1">
    <source>
        <dbReference type="ARBA" id="ARBA00004651"/>
    </source>
</evidence>
<feature type="transmembrane region" description="Helical" evidence="6">
    <location>
        <begin position="248"/>
        <end position="279"/>
    </location>
</feature>
<keyword evidence="8" id="KW-1185">Reference proteome</keyword>
<dbReference type="RefSeq" id="WP_316701081.1">
    <property type="nucleotide sequence ID" value="NZ_CP136336.1"/>
</dbReference>
<protein>
    <submittedName>
        <fullName evidence="7">Lysylphosphatidylglycerol synthase domain-containing protein</fullName>
    </submittedName>
</protein>
<feature type="transmembrane region" description="Helical" evidence="6">
    <location>
        <begin position="178"/>
        <end position="199"/>
    </location>
</feature>
<evidence type="ECO:0000313" key="8">
    <source>
        <dbReference type="Proteomes" id="UP001303946"/>
    </source>
</evidence>
<accession>A0ABZ0CUZ9</accession>
<evidence type="ECO:0000313" key="7">
    <source>
        <dbReference type="EMBL" id="WOB08346.1"/>
    </source>
</evidence>
<sequence>MASEAAPTAPPAHRVPFTRRPWWPALSRSASAVFLALVLWLVLRYARTVKWGDVAAAIGDYSATTLVAAAGLAIASHALYATFDLLSRRYTGHKLPAWRVLATAFTSYAFNLNFGSLVGGVALRARLYSRQGLSAARISRIVGFSMLTNWLGYFVLAGVCCLWQPLAVPEGWSLGAGALQVLGAALIAVAAGYVALCFASPRRSFAVRGHHLHLPSGRAALLQLALSALNWGLIGATVYTLLPPQVDYAAALTTLLAAAVAGVVTHVPGGLGVLEAVFLTLLSPPVAESPLLAALLVYRALYYLVPLALAALLYLGFELRLKPSSG</sequence>